<dbReference type="InterPro" id="IPR018727">
    <property type="entry name" value="DUF2267"/>
</dbReference>
<keyword evidence="2" id="KW-1185">Reference proteome</keyword>
<dbReference type="InterPro" id="IPR038282">
    <property type="entry name" value="DUF2267_sf"/>
</dbReference>
<sequence length="137" mass="14828">MQHDEFIGQVQARARLDSRGAAETATRASLETLAERIPPGLAEKLAAQLPREIGENLRRVAYAPDLPDTGVRMAREEFFDRVAQRAGADVPKAVHEARCVMEVTGEATQGGLTDRIRQSLDEDLARVLFSGSGGPSS</sequence>
<dbReference type="RefSeq" id="WP_311633525.1">
    <property type="nucleotide sequence ID" value="NZ_JAVREN010000079.1"/>
</dbReference>
<dbReference type="Gene3D" id="1.10.490.110">
    <property type="entry name" value="Uncharacterized conserved protein DUF2267"/>
    <property type="match status" value="1"/>
</dbReference>
<dbReference type="Pfam" id="PF10025">
    <property type="entry name" value="DUF2267"/>
    <property type="match status" value="1"/>
</dbReference>
<gene>
    <name evidence="1" type="ORF">RM780_26960</name>
</gene>
<protein>
    <submittedName>
        <fullName evidence="1">DUF2267 domain-containing protein</fullName>
    </submittedName>
</protein>
<dbReference type="EMBL" id="JAVREN010000079">
    <property type="protein sequence ID" value="MDT0310560.1"/>
    <property type="molecule type" value="Genomic_DNA"/>
</dbReference>
<organism evidence="1 2">
    <name type="scientific">Streptomyces boetiae</name>
    <dbReference type="NCBI Taxonomy" id="3075541"/>
    <lineage>
        <taxon>Bacteria</taxon>
        <taxon>Bacillati</taxon>
        <taxon>Actinomycetota</taxon>
        <taxon>Actinomycetes</taxon>
        <taxon>Kitasatosporales</taxon>
        <taxon>Streptomycetaceae</taxon>
        <taxon>Streptomyces</taxon>
    </lineage>
</organism>
<evidence type="ECO:0000313" key="2">
    <source>
        <dbReference type="Proteomes" id="UP001183388"/>
    </source>
</evidence>
<dbReference type="Proteomes" id="UP001183388">
    <property type="component" value="Unassembled WGS sequence"/>
</dbReference>
<comment type="caution">
    <text evidence="1">The sequence shown here is derived from an EMBL/GenBank/DDBJ whole genome shotgun (WGS) entry which is preliminary data.</text>
</comment>
<reference evidence="2" key="1">
    <citation type="submission" date="2023-07" db="EMBL/GenBank/DDBJ databases">
        <title>30 novel species of actinomycetes from the DSMZ collection.</title>
        <authorList>
            <person name="Nouioui I."/>
        </authorList>
    </citation>
    <scope>NUCLEOTIDE SEQUENCE [LARGE SCALE GENOMIC DNA]</scope>
    <source>
        <strain evidence="2">DSM 44917</strain>
    </source>
</reference>
<evidence type="ECO:0000313" key="1">
    <source>
        <dbReference type="EMBL" id="MDT0310560.1"/>
    </source>
</evidence>
<accession>A0ABU2LGH9</accession>
<name>A0ABU2LGH9_9ACTN</name>
<proteinExistence type="predicted"/>